<evidence type="ECO:0000313" key="2">
    <source>
        <dbReference type="EMBL" id="OGE74166.1"/>
    </source>
</evidence>
<name>A0A1F5N916_9BACT</name>
<protein>
    <submittedName>
        <fullName evidence="2">Uncharacterized protein</fullName>
    </submittedName>
</protein>
<dbReference type="STRING" id="1817821.A2717_01290"/>
<keyword evidence="1" id="KW-1133">Transmembrane helix</keyword>
<gene>
    <name evidence="2" type="ORF">A2717_01290</name>
</gene>
<feature type="transmembrane region" description="Helical" evidence="1">
    <location>
        <begin position="101"/>
        <end position="123"/>
    </location>
</feature>
<dbReference type="EMBL" id="MFEH01000001">
    <property type="protein sequence ID" value="OGE74166.1"/>
    <property type="molecule type" value="Genomic_DNA"/>
</dbReference>
<organism evidence="2 3">
    <name type="scientific">Candidatus Doudnabacteria bacterium RIFCSPHIGHO2_01_FULL_41_86</name>
    <dbReference type="NCBI Taxonomy" id="1817821"/>
    <lineage>
        <taxon>Bacteria</taxon>
        <taxon>Candidatus Doudnaibacteriota</taxon>
    </lineage>
</organism>
<dbReference type="AlphaFoldDB" id="A0A1F5N916"/>
<feature type="transmembrane region" description="Helical" evidence="1">
    <location>
        <begin position="21"/>
        <end position="42"/>
    </location>
</feature>
<keyword evidence="1" id="KW-0472">Membrane</keyword>
<comment type="caution">
    <text evidence="2">The sequence shown here is derived from an EMBL/GenBank/DDBJ whole genome shotgun (WGS) entry which is preliminary data.</text>
</comment>
<accession>A0A1F5N916</accession>
<reference evidence="2 3" key="1">
    <citation type="journal article" date="2016" name="Nat. Commun.">
        <title>Thousands of microbial genomes shed light on interconnected biogeochemical processes in an aquifer system.</title>
        <authorList>
            <person name="Anantharaman K."/>
            <person name="Brown C.T."/>
            <person name="Hug L.A."/>
            <person name="Sharon I."/>
            <person name="Castelle C.J."/>
            <person name="Probst A.J."/>
            <person name="Thomas B.C."/>
            <person name="Singh A."/>
            <person name="Wilkins M.J."/>
            <person name="Karaoz U."/>
            <person name="Brodie E.L."/>
            <person name="Williams K.H."/>
            <person name="Hubbard S.S."/>
            <person name="Banfield J.F."/>
        </authorList>
    </citation>
    <scope>NUCLEOTIDE SEQUENCE [LARGE SCALE GENOMIC DNA]</scope>
</reference>
<keyword evidence="1" id="KW-0812">Transmembrane</keyword>
<evidence type="ECO:0000313" key="3">
    <source>
        <dbReference type="Proteomes" id="UP000177610"/>
    </source>
</evidence>
<proteinExistence type="predicted"/>
<dbReference type="Proteomes" id="UP000177610">
    <property type="component" value="Unassembled WGS sequence"/>
</dbReference>
<feature type="transmembrane region" description="Helical" evidence="1">
    <location>
        <begin position="69"/>
        <end position="89"/>
    </location>
</feature>
<sequence>MFSTKLHEALASKKPFISDRMNSVGISVAFLINIIHWITLYIKIKPTEEQLLLHYNVILGADFIGRSLYLYWIPLLALVLLFVNLILAIRFYRKEKLASYFISFSSIPVQLVFFAATIVLIFVNE</sequence>
<evidence type="ECO:0000256" key="1">
    <source>
        <dbReference type="SAM" id="Phobius"/>
    </source>
</evidence>